<dbReference type="Gene3D" id="3.40.50.620">
    <property type="entry name" value="HUPs"/>
    <property type="match status" value="1"/>
</dbReference>
<evidence type="ECO:0000256" key="2">
    <source>
        <dbReference type="ARBA" id="ARBA00005019"/>
    </source>
</evidence>
<keyword evidence="6 11" id="KW-0548">Nucleotidyltransferase</keyword>
<dbReference type="InterPro" id="IPR004821">
    <property type="entry name" value="Cyt_trans-like"/>
</dbReference>
<evidence type="ECO:0000259" key="12">
    <source>
        <dbReference type="Pfam" id="PF01467"/>
    </source>
</evidence>
<dbReference type="EC" id="2.7.7.18" evidence="11"/>
<organism evidence="13 14">
    <name type="scientific">Thermodesulfovibrio aggregans</name>
    <dbReference type="NCBI Taxonomy" id="86166"/>
    <lineage>
        <taxon>Bacteria</taxon>
        <taxon>Pseudomonadati</taxon>
        <taxon>Nitrospirota</taxon>
        <taxon>Thermodesulfovibrionia</taxon>
        <taxon>Thermodesulfovibrionales</taxon>
        <taxon>Thermodesulfovibrionaceae</taxon>
        <taxon>Thermodesulfovibrio</taxon>
    </lineage>
</organism>
<evidence type="ECO:0000256" key="8">
    <source>
        <dbReference type="ARBA" id="ARBA00022840"/>
    </source>
</evidence>
<dbReference type="EMBL" id="BCNO01000001">
    <property type="protein sequence ID" value="GAQ93963.1"/>
    <property type="molecule type" value="Genomic_DNA"/>
</dbReference>
<dbReference type="InterPro" id="IPR005248">
    <property type="entry name" value="NadD/NMNAT"/>
</dbReference>
<name>A0A0U9HLS9_9BACT</name>
<dbReference type="AlphaFoldDB" id="A0A0U9HLS9"/>
<evidence type="ECO:0000256" key="3">
    <source>
        <dbReference type="ARBA" id="ARBA00009014"/>
    </source>
</evidence>
<evidence type="ECO:0000256" key="4">
    <source>
        <dbReference type="ARBA" id="ARBA00022642"/>
    </source>
</evidence>
<feature type="domain" description="Cytidyltransferase-like" evidence="12">
    <location>
        <begin position="5"/>
        <end position="178"/>
    </location>
</feature>
<keyword evidence="8 11" id="KW-0067">ATP-binding</keyword>
<dbReference type="PANTHER" id="PTHR39321:SF3">
    <property type="entry name" value="PHOSPHOPANTETHEINE ADENYLYLTRANSFERASE"/>
    <property type="match status" value="1"/>
</dbReference>
<keyword evidence="4 11" id="KW-0662">Pyridine nucleotide biosynthesis</keyword>
<dbReference type="NCBIfam" id="TIGR00125">
    <property type="entry name" value="cyt_tran_rel"/>
    <property type="match status" value="1"/>
</dbReference>
<comment type="caution">
    <text evidence="13">The sequence shown here is derived from an EMBL/GenBank/DDBJ whole genome shotgun (WGS) entry which is preliminary data.</text>
</comment>
<keyword evidence="14" id="KW-1185">Reference proteome</keyword>
<evidence type="ECO:0000256" key="11">
    <source>
        <dbReference type="HAMAP-Rule" id="MF_00244"/>
    </source>
</evidence>
<dbReference type="HAMAP" id="MF_00244">
    <property type="entry name" value="NaMN_adenylyltr"/>
    <property type="match status" value="1"/>
</dbReference>
<reference evidence="14" key="1">
    <citation type="submission" date="2016-01" db="EMBL/GenBank/DDBJ databases">
        <title>Draft genome sequence of Thermodesulfovibrio aggregans strain TGE-P1.</title>
        <authorList>
            <person name="Sekiguchi Y."/>
            <person name="Ohashi A."/>
            <person name="Matsuura N."/>
            <person name="Tourlousse M.D."/>
        </authorList>
    </citation>
    <scope>NUCLEOTIDE SEQUENCE [LARGE SCALE GENOMIC DNA]</scope>
    <source>
        <strain evidence="14">TGE-P1</strain>
    </source>
</reference>
<keyword evidence="7 11" id="KW-0547">Nucleotide-binding</keyword>
<evidence type="ECO:0000256" key="10">
    <source>
        <dbReference type="ARBA" id="ARBA00048721"/>
    </source>
</evidence>
<evidence type="ECO:0000256" key="6">
    <source>
        <dbReference type="ARBA" id="ARBA00022695"/>
    </source>
</evidence>
<evidence type="ECO:0000256" key="5">
    <source>
        <dbReference type="ARBA" id="ARBA00022679"/>
    </source>
</evidence>
<dbReference type="GO" id="GO:0009435">
    <property type="term" value="P:NAD+ biosynthetic process"/>
    <property type="evidence" value="ECO:0007669"/>
    <property type="project" value="UniProtKB-UniRule"/>
</dbReference>
<dbReference type="UniPathway" id="UPA00253">
    <property type="reaction ID" value="UER00332"/>
</dbReference>
<evidence type="ECO:0000256" key="9">
    <source>
        <dbReference type="ARBA" id="ARBA00023027"/>
    </source>
</evidence>
<evidence type="ECO:0000256" key="7">
    <source>
        <dbReference type="ARBA" id="ARBA00022741"/>
    </source>
</evidence>
<dbReference type="NCBIfam" id="NF000840">
    <property type="entry name" value="PRK00071.1-3"/>
    <property type="match status" value="1"/>
</dbReference>
<dbReference type="NCBIfam" id="TIGR00482">
    <property type="entry name" value="nicotinate (nicotinamide) nucleotide adenylyltransferase"/>
    <property type="match status" value="1"/>
</dbReference>
<gene>
    <name evidence="11" type="primary">nadD</name>
    <name evidence="13" type="ORF">TAGGR_1128</name>
</gene>
<dbReference type="Pfam" id="PF01467">
    <property type="entry name" value="CTP_transf_like"/>
    <property type="match status" value="1"/>
</dbReference>
<protein>
    <recommendedName>
        <fullName evidence="11">Probable nicotinate-nucleotide adenylyltransferase</fullName>
        <ecNumber evidence="11">2.7.7.18</ecNumber>
    </recommendedName>
    <alternativeName>
        <fullName evidence="11">Deamido-NAD(+) diphosphorylase</fullName>
    </alternativeName>
    <alternativeName>
        <fullName evidence="11">Deamido-NAD(+) pyrophosphorylase</fullName>
    </alternativeName>
    <alternativeName>
        <fullName evidence="11">Nicotinate mononucleotide adenylyltransferase</fullName>
        <shortName evidence="11">NaMN adenylyltransferase</shortName>
    </alternativeName>
</protein>
<dbReference type="GO" id="GO:0004515">
    <property type="term" value="F:nicotinate-nucleotide adenylyltransferase activity"/>
    <property type="evidence" value="ECO:0007669"/>
    <property type="project" value="UniProtKB-UniRule"/>
</dbReference>
<comment type="pathway">
    <text evidence="2 11">Cofactor biosynthesis; NAD(+) biosynthesis; deamido-NAD(+) from nicotinate D-ribonucleotide: step 1/1.</text>
</comment>
<dbReference type="PANTHER" id="PTHR39321">
    <property type="entry name" value="NICOTINATE-NUCLEOTIDE ADENYLYLTRANSFERASE-RELATED"/>
    <property type="match status" value="1"/>
</dbReference>
<dbReference type="GO" id="GO:0005524">
    <property type="term" value="F:ATP binding"/>
    <property type="evidence" value="ECO:0007669"/>
    <property type="project" value="UniProtKB-KW"/>
</dbReference>
<dbReference type="OrthoDB" id="5295945at2"/>
<evidence type="ECO:0000256" key="1">
    <source>
        <dbReference type="ARBA" id="ARBA00002324"/>
    </source>
</evidence>
<keyword evidence="9 11" id="KW-0520">NAD</keyword>
<comment type="catalytic activity">
    <reaction evidence="10 11">
        <text>nicotinate beta-D-ribonucleotide + ATP + H(+) = deamido-NAD(+) + diphosphate</text>
        <dbReference type="Rhea" id="RHEA:22860"/>
        <dbReference type="ChEBI" id="CHEBI:15378"/>
        <dbReference type="ChEBI" id="CHEBI:30616"/>
        <dbReference type="ChEBI" id="CHEBI:33019"/>
        <dbReference type="ChEBI" id="CHEBI:57502"/>
        <dbReference type="ChEBI" id="CHEBI:58437"/>
        <dbReference type="EC" id="2.7.7.18"/>
    </reaction>
</comment>
<evidence type="ECO:0000313" key="14">
    <source>
        <dbReference type="Proteomes" id="UP000054976"/>
    </source>
</evidence>
<sequence>MKIGIFGGTFNPIHYGHLRVAEEVRESFSMDKIIFIPAGIPPLKRHNILSGMHRLKMTELAIRGNPFFEVSDIEVRSKKPSYTFNTLKYLKKLYQKDALFFIMGIDAFLELKFWYKYEELLKMIDFIVMSRPGFESLQVSEFIETKESDNCFRIKNSDKKALFISVSPFWTSSTQIRQMIQNGKSIRYLVPEEVRKYIEENKLYRE</sequence>
<comment type="function">
    <text evidence="1 11">Catalyzes the reversible adenylation of nicotinate mononucleotide (NaMN) to nicotinic acid adenine dinucleotide (NaAD).</text>
</comment>
<dbReference type="STRING" id="86166.TAGGR_1128"/>
<dbReference type="CDD" id="cd02165">
    <property type="entry name" value="NMNAT"/>
    <property type="match status" value="1"/>
</dbReference>
<dbReference type="SUPFAM" id="SSF52374">
    <property type="entry name" value="Nucleotidylyl transferase"/>
    <property type="match status" value="1"/>
</dbReference>
<keyword evidence="5 11" id="KW-0808">Transferase</keyword>
<proteinExistence type="inferred from homology"/>
<dbReference type="RefSeq" id="WP_059175450.1">
    <property type="nucleotide sequence ID" value="NZ_BCNO01000001.1"/>
</dbReference>
<dbReference type="InterPro" id="IPR014729">
    <property type="entry name" value="Rossmann-like_a/b/a_fold"/>
</dbReference>
<accession>A0A0U9HLS9</accession>
<comment type="similarity">
    <text evidence="3 11">Belongs to the NadD family.</text>
</comment>
<dbReference type="Proteomes" id="UP000054976">
    <property type="component" value="Unassembled WGS sequence"/>
</dbReference>
<evidence type="ECO:0000313" key="13">
    <source>
        <dbReference type="EMBL" id="GAQ93963.1"/>
    </source>
</evidence>